<evidence type="ECO:0000313" key="4">
    <source>
        <dbReference type="EMBL" id="GGM26317.1"/>
    </source>
</evidence>
<dbReference type="PROSITE" id="PS51175">
    <property type="entry name" value="CBM6"/>
    <property type="match status" value="1"/>
</dbReference>
<feature type="domain" description="PA14" evidence="3">
    <location>
        <begin position="42"/>
        <end position="185"/>
    </location>
</feature>
<dbReference type="AlphaFoldDB" id="A0A8H9L5H3"/>
<evidence type="ECO:0000256" key="1">
    <source>
        <dbReference type="SAM" id="SignalP"/>
    </source>
</evidence>
<dbReference type="GO" id="GO:0030246">
    <property type="term" value="F:carbohydrate binding"/>
    <property type="evidence" value="ECO:0007669"/>
    <property type="project" value="InterPro"/>
</dbReference>
<organism evidence="4 5">
    <name type="scientific">Promicromonospora citrea</name>
    <dbReference type="NCBI Taxonomy" id="43677"/>
    <lineage>
        <taxon>Bacteria</taxon>
        <taxon>Bacillati</taxon>
        <taxon>Actinomycetota</taxon>
        <taxon>Actinomycetes</taxon>
        <taxon>Micrococcales</taxon>
        <taxon>Promicromonosporaceae</taxon>
        <taxon>Promicromonospora</taxon>
    </lineage>
</organism>
<sequence length="1012" mass="110230">MRQRGTNHRTRQAAAGATAVALTAVMLSGAAPSATAADDLPPQEPGVTLRSYDLARDISELCTLRSGQTPNVDQLKPTIDYSSEADFGLSERFIAHALANLSVESSGTYEFRLTSDDGSRLVIDDVEVIDNDGLHGAESKEGSIALQPGYHDLRVEFFDNTNDNILRLEWRPPGSSDYVVVPESVLSTEAGVVRVTAPGTKYCEGQDETAGDGMRLDSVFPGYSLTDLRPDGFEPMVAALDWTEDDRLAVLTSGSVSPGGWVEDPEPGEVFLLDNVTGETSKDEVTVEKVATDLFNPMGIAVIDDSIFVSERDRLTELTDPDGDGFYDRHTTVAEWPFGGNFHEFAFGLLHDRRYFYLNLSVAINNGGATTDPQPAENRGTAIRVDRRTGEVEYVAGGLRTPNGLVKGPDGELFVMDNQGAWLPSSKLVHIEQGKFFNHFTNPSGPYDDVPVSAPALWVPQNEIGNSPSSPVQLEEGPYAGQLVFGDVTYGGLQRGFLEKVDGEYQGAVFRHTAGLEAGVNRTVVGPDGALYVGGIGEAGNWSEPDKLRYGLQKLTPNGQDAFDMVEMRATRKGFEVEYTQPLSDETVEKIAQDPNAAFRMDHWRYVPTPAYGGPKVDERPLVVSQAKVSRDRTKVTLTVDGLEPGRVVHLRSPRPFSDVEGRELWNTEAWYTLNAIPGYKAPAEQGYLEAEEATLRGSANVDSEHNGYSGSGFVDGFGDVGASVTFTATARQAGEQPVTLRYANGPHPFEGTKQVSVLVNGEEVEPWALEPTGSWETWATATRRLPLERGENTITLRYDEDDDGNVNFDVLTVGKGSGDICAPERYERGYRALFDGTLASLDGWRMAGPGSFGRQPDCSIRSTGGMGLLWHPEELQAYSLKLDWKLLKDDNGGVFVGFPDPGDDPWVAVDNGYEIQIDASDEPDRTTGSIYTFQGADLAAVERALKPVGSWNAYEIRVVGQTIKVFLNGTLVNDFVSTDPARDLEQGFIGLQNHGGGETIHYRDIRVKDLT</sequence>
<name>A0A8H9L5H3_9MICO</name>
<dbReference type="SUPFAM" id="SSF63829">
    <property type="entry name" value="Calcium-dependent phosphotriesterase"/>
    <property type="match status" value="1"/>
</dbReference>
<evidence type="ECO:0008006" key="6">
    <source>
        <dbReference type="Google" id="ProtNLM"/>
    </source>
</evidence>
<feature type="chain" id="PRO_5034394520" description="Carbohydrate-binding protein with CBM35 doain" evidence="1">
    <location>
        <begin position="37"/>
        <end position="1012"/>
    </location>
</feature>
<dbReference type="CDD" id="cd04083">
    <property type="entry name" value="CBM35_Lmo2446-like"/>
    <property type="match status" value="1"/>
</dbReference>
<evidence type="ECO:0000259" key="2">
    <source>
        <dbReference type="PROSITE" id="PS51175"/>
    </source>
</evidence>
<dbReference type="InterPro" id="IPR011658">
    <property type="entry name" value="PA14_dom"/>
</dbReference>
<dbReference type="GO" id="GO:0016787">
    <property type="term" value="F:hydrolase activity"/>
    <property type="evidence" value="ECO:0007669"/>
    <property type="project" value="InterPro"/>
</dbReference>
<protein>
    <recommendedName>
        <fullName evidence="6">Carbohydrate-binding protein with CBM35 doain</fullName>
    </recommendedName>
</protein>
<reference evidence="4" key="2">
    <citation type="submission" date="2020-09" db="EMBL/GenBank/DDBJ databases">
        <authorList>
            <person name="Sun Q."/>
            <person name="Ohkuma M."/>
        </authorList>
    </citation>
    <scope>NUCLEOTIDE SEQUENCE</scope>
    <source>
        <strain evidence="4">JCM 3051</strain>
    </source>
</reference>
<dbReference type="InterPro" id="IPR010496">
    <property type="entry name" value="AL/BT2_dom"/>
</dbReference>
<dbReference type="InterPro" id="IPR008979">
    <property type="entry name" value="Galactose-bd-like_sf"/>
</dbReference>
<dbReference type="RefSeq" id="WP_171105252.1">
    <property type="nucleotide sequence ID" value="NZ_BMPT01000008.1"/>
</dbReference>
<comment type="caution">
    <text evidence="4">The sequence shown here is derived from an EMBL/GenBank/DDBJ whole genome shotgun (WGS) entry which is preliminary data.</text>
</comment>
<proteinExistence type="predicted"/>
<dbReference type="Pfam" id="PF07691">
    <property type="entry name" value="PA14"/>
    <property type="match status" value="1"/>
</dbReference>
<dbReference type="SUPFAM" id="SSF49785">
    <property type="entry name" value="Galactose-binding domain-like"/>
    <property type="match status" value="1"/>
</dbReference>
<dbReference type="Pfam" id="PF16990">
    <property type="entry name" value="CBM_35"/>
    <property type="match status" value="1"/>
</dbReference>
<dbReference type="Gene3D" id="2.120.10.30">
    <property type="entry name" value="TolB, C-terminal domain"/>
    <property type="match status" value="1"/>
</dbReference>
<dbReference type="PANTHER" id="PTHR33546:SF1">
    <property type="entry name" value="LARGE, MULTIFUNCTIONAL SECRETED PROTEIN"/>
    <property type="match status" value="1"/>
</dbReference>
<keyword evidence="5" id="KW-1185">Reference proteome</keyword>
<feature type="domain" description="CBM6" evidence="2">
    <location>
        <begin position="687"/>
        <end position="815"/>
    </location>
</feature>
<dbReference type="InterPro" id="IPR005084">
    <property type="entry name" value="CBM6"/>
</dbReference>
<feature type="signal peptide" evidence="1">
    <location>
        <begin position="1"/>
        <end position="36"/>
    </location>
</feature>
<dbReference type="InterPro" id="IPR011042">
    <property type="entry name" value="6-blade_b-propeller_TolB-like"/>
</dbReference>
<dbReference type="Gene3D" id="2.60.120.260">
    <property type="entry name" value="Galactose-binding domain-like"/>
    <property type="match status" value="1"/>
</dbReference>
<keyword evidence="1" id="KW-0732">Signal</keyword>
<dbReference type="Gene3D" id="2.60.120.560">
    <property type="entry name" value="Exo-inulinase, domain 1"/>
    <property type="match status" value="1"/>
</dbReference>
<dbReference type="SMART" id="SM00758">
    <property type="entry name" value="PA14"/>
    <property type="match status" value="1"/>
</dbReference>
<dbReference type="SUPFAM" id="SSF56988">
    <property type="entry name" value="Anthrax protective antigen"/>
    <property type="match status" value="1"/>
</dbReference>
<evidence type="ECO:0000313" key="5">
    <source>
        <dbReference type="Proteomes" id="UP000655589"/>
    </source>
</evidence>
<dbReference type="EMBL" id="BMPT01000008">
    <property type="protein sequence ID" value="GGM26317.1"/>
    <property type="molecule type" value="Genomic_DNA"/>
</dbReference>
<reference evidence="4" key="1">
    <citation type="journal article" date="2014" name="Int. J. Syst. Evol. Microbiol.">
        <title>Complete genome sequence of Corynebacterium casei LMG S-19264T (=DSM 44701T), isolated from a smear-ripened cheese.</title>
        <authorList>
            <consortium name="US DOE Joint Genome Institute (JGI-PGF)"/>
            <person name="Walter F."/>
            <person name="Albersmeier A."/>
            <person name="Kalinowski J."/>
            <person name="Ruckert C."/>
        </authorList>
    </citation>
    <scope>NUCLEOTIDE SEQUENCE</scope>
    <source>
        <strain evidence="4">JCM 3051</strain>
    </source>
</reference>
<dbReference type="Proteomes" id="UP000655589">
    <property type="component" value="Unassembled WGS sequence"/>
</dbReference>
<accession>A0A8H9L5H3</accession>
<dbReference type="Pfam" id="PF06439">
    <property type="entry name" value="3keto-disac_hyd"/>
    <property type="match status" value="1"/>
</dbReference>
<dbReference type="Gene3D" id="3.90.182.10">
    <property type="entry name" value="Toxin - Anthrax Protective Antigen,domain 1"/>
    <property type="match status" value="1"/>
</dbReference>
<dbReference type="InterPro" id="IPR037524">
    <property type="entry name" value="PA14/GLEYA"/>
</dbReference>
<dbReference type="PANTHER" id="PTHR33546">
    <property type="entry name" value="LARGE, MULTIFUNCTIONAL SECRETED PROTEIN-RELATED"/>
    <property type="match status" value="1"/>
</dbReference>
<gene>
    <name evidence="4" type="ORF">GCM10010102_22490</name>
</gene>
<dbReference type="PROSITE" id="PS51820">
    <property type="entry name" value="PA14"/>
    <property type="match status" value="1"/>
</dbReference>
<evidence type="ECO:0000259" key="3">
    <source>
        <dbReference type="PROSITE" id="PS51820"/>
    </source>
</evidence>